<organism evidence="4 5">
    <name type="scientific">Roseiterribacter gracilis</name>
    <dbReference type="NCBI Taxonomy" id="2812848"/>
    <lineage>
        <taxon>Bacteria</taxon>
        <taxon>Pseudomonadati</taxon>
        <taxon>Pseudomonadota</taxon>
        <taxon>Alphaproteobacteria</taxon>
        <taxon>Rhodospirillales</taxon>
        <taxon>Roseiterribacteraceae</taxon>
        <taxon>Roseiterribacter</taxon>
    </lineage>
</organism>
<dbReference type="RefSeq" id="WP_420242041.1">
    <property type="nucleotide sequence ID" value="NZ_BOPV01000001.1"/>
</dbReference>
<keyword evidence="1" id="KW-0479">Metal-binding</keyword>
<evidence type="ECO:0000256" key="1">
    <source>
        <dbReference type="PIRNR" id="PIRNR012702"/>
    </source>
</evidence>
<accession>A0A8S8XAQ2</accession>
<keyword evidence="1" id="KW-0482">Metalloprotease</keyword>
<reference evidence="4" key="1">
    <citation type="submission" date="2021-02" db="EMBL/GenBank/DDBJ databases">
        <title>Genome sequence of Rhodospirillales sp. strain TMPK1 isolated from soil.</title>
        <authorList>
            <person name="Nakai R."/>
            <person name="Kusada H."/>
            <person name="Tamaki H."/>
        </authorList>
    </citation>
    <scope>NUCLEOTIDE SEQUENCE</scope>
    <source>
        <strain evidence="4">TMPK1</strain>
    </source>
</reference>
<comment type="cofactor">
    <cofactor evidence="1">
        <name>Zn(2+)</name>
        <dbReference type="ChEBI" id="CHEBI:29105"/>
    </cofactor>
    <text evidence="1">Binds 1 zinc ion per subunit.</text>
</comment>
<dbReference type="EMBL" id="BOPV01000001">
    <property type="protein sequence ID" value="GIL38941.1"/>
    <property type="molecule type" value="Genomic_DNA"/>
</dbReference>
<protein>
    <recommendedName>
        <fullName evidence="1">Microcystinase C</fullName>
        <shortName evidence="1">MlrC</shortName>
    </recommendedName>
</protein>
<gene>
    <name evidence="4" type="ORF">TMPK1_11780</name>
</gene>
<keyword evidence="1" id="KW-0645">Protease</keyword>
<feature type="domain" description="Microcystin LR degradation protein MlrC N-terminal" evidence="3">
    <location>
        <begin position="2"/>
        <end position="288"/>
    </location>
</feature>
<dbReference type="GO" id="GO:0046872">
    <property type="term" value="F:metal ion binding"/>
    <property type="evidence" value="ECO:0007669"/>
    <property type="project" value="UniProtKB-KW"/>
</dbReference>
<feature type="domain" description="Microcystin LR degradation protein MlrC C-terminal" evidence="2">
    <location>
        <begin position="296"/>
        <end position="470"/>
    </location>
</feature>
<proteinExistence type="inferred from homology"/>
<dbReference type="Pfam" id="PF07171">
    <property type="entry name" value="MlrC_C"/>
    <property type="match status" value="1"/>
</dbReference>
<sequence>MRIFLAGIATETNTFAPFPTGWRGFEEGGLHRGDATRNDPGVYGEIARTWRGLAEKDGHTVVEGLIASAQPSGKTVRSVYESMRDEILAQLERDGPFDVVLLGLHGAMIADGYDDCEGDLIQRARAIVGPTVKIGVELDPHCHLTDAMVQGATAIVLMKEYPHSDYVPRAQELYAICVGAAAGTYNPVSAVVDLRMVGFYPTTAEPMASLLQTFFAAEKERGVLSASFAHGFPWADMVDVGSKMLVIADGDERLAFETAKSLAARIYDAREKLLPRYPKIDAAIDQAIGLPGLVVLADTADNPGGGSPGDDTRLLAALRARKLDRIAIGCFWDPVLAQTCAEAGVGARFDMRLGGKAGPSSGAPIDLVGTVRAIEKNHTQGGLGPSRSAMGLSVWIEADDMDIVICSKRTQTFSPDAFTGLGIDLSTKRFVVVKSSQHFHALFAPIADAILQVATPGALQMDFASMPYTKRDANYFPRVADPQARN</sequence>
<evidence type="ECO:0000259" key="3">
    <source>
        <dbReference type="Pfam" id="PF07364"/>
    </source>
</evidence>
<keyword evidence="5" id="KW-1185">Reference proteome</keyword>
<dbReference type="InterPro" id="IPR015995">
    <property type="entry name" value="MlrC_N"/>
</dbReference>
<dbReference type="InterPro" id="IPR010799">
    <property type="entry name" value="MlrC_C"/>
</dbReference>
<dbReference type="PIRSF" id="PIRSF012702">
    <property type="entry name" value="UCP012702"/>
    <property type="match status" value="1"/>
</dbReference>
<comment type="function">
    <text evidence="1">Involved in peptidolytic degradation of cyclic heptapeptide hepatotoxin microcystin (MC).</text>
</comment>
<comment type="similarity">
    <text evidence="1">Belongs to the peptidase M81 family.</text>
</comment>
<evidence type="ECO:0000259" key="2">
    <source>
        <dbReference type="Pfam" id="PF07171"/>
    </source>
</evidence>
<keyword evidence="1" id="KW-0378">Hydrolase</keyword>
<dbReference type="Proteomes" id="UP000681075">
    <property type="component" value="Unassembled WGS sequence"/>
</dbReference>
<dbReference type="GO" id="GO:0006508">
    <property type="term" value="P:proteolysis"/>
    <property type="evidence" value="ECO:0007669"/>
    <property type="project" value="UniProtKB-KW"/>
</dbReference>
<dbReference type="AlphaFoldDB" id="A0A8S8XAQ2"/>
<evidence type="ECO:0000313" key="5">
    <source>
        <dbReference type="Proteomes" id="UP000681075"/>
    </source>
</evidence>
<name>A0A8S8XAQ2_9PROT</name>
<dbReference type="Pfam" id="PF07364">
    <property type="entry name" value="DUF1485"/>
    <property type="match status" value="1"/>
</dbReference>
<dbReference type="GO" id="GO:0008237">
    <property type="term" value="F:metallopeptidase activity"/>
    <property type="evidence" value="ECO:0007669"/>
    <property type="project" value="UniProtKB-KW"/>
</dbReference>
<evidence type="ECO:0000313" key="4">
    <source>
        <dbReference type="EMBL" id="GIL38941.1"/>
    </source>
</evidence>
<comment type="caution">
    <text evidence="4">The sequence shown here is derived from an EMBL/GenBank/DDBJ whole genome shotgun (WGS) entry which is preliminary data.</text>
</comment>
<dbReference type="InterPro" id="IPR009197">
    <property type="entry name" value="MlrC"/>
</dbReference>